<dbReference type="SUPFAM" id="SSF51445">
    <property type="entry name" value="(Trans)glycosidases"/>
    <property type="match status" value="1"/>
</dbReference>
<dbReference type="Gene3D" id="3.20.20.80">
    <property type="entry name" value="Glycosidases"/>
    <property type="match status" value="1"/>
</dbReference>
<accession>A0ABM4C2U8</accession>
<proteinExistence type="inferred from homology"/>
<evidence type="ECO:0000313" key="8">
    <source>
        <dbReference type="RefSeq" id="XP_065655865.1"/>
    </source>
</evidence>
<evidence type="ECO:0000256" key="5">
    <source>
        <dbReference type="SAM" id="SignalP"/>
    </source>
</evidence>
<evidence type="ECO:0000256" key="3">
    <source>
        <dbReference type="RuleBase" id="RU000489"/>
    </source>
</evidence>
<dbReference type="InterPro" id="IPR029070">
    <property type="entry name" value="Chitinase_insertion_sf"/>
</dbReference>
<dbReference type="InterPro" id="IPR050314">
    <property type="entry name" value="Glycosyl_Hydrlase_18"/>
</dbReference>
<protein>
    <submittedName>
        <fullName evidence="8">Chitinase-3-like protein 1</fullName>
    </submittedName>
</protein>
<dbReference type="Pfam" id="PF00704">
    <property type="entry name" value="Glyco_hydro_18"/>
    <property type="match status" value="1"/>
</dbReference>
<dbReference type="InterPro" id="IPR001223">
    <property type="entry name" value="Glyco_hydro18_cat"/>
</dbReference>
<dbReference type="InterPro" id="IPR017853">
    <property type="entry name" value="GH"/>
</dbReference>
<dbReference type="SMART" id="SM00636">
    <property type="entry name" value="Glyco_18"/>
    <property type="match status" value="1"/>
</dbReference>
<dbReference type="SUPFAM" id="SSF54556">
    <property type="entry name" value="Chitinase insertion domain"/>
    <property type="match status" value="1"/>
</dbReference>
<organism evidence="7 8">
    <name type="scientific">Hydra vulgaris</name>
    <name type="common">Hydra</name>
    <name type="synonym">Hydra attenuata</name>
    <dbReference type="NCBI Taxonomy" id="6087"/>
    <lineage>
        <taxon>Eukaryota</taxon>
        <taxon>Metazoa</taxon>
        <taxon>Cnidaria</taxon>
        <taxon>Hydrozoa</taxon>
        <taxon>Hydroidolina</taxon>
        <taxon>Anthoathecata</taxon>
        <taxon>Aplanulata</taxon>
        <taxon>Hydridae</taxon>
        <taxon>Hydra</taxon>
    </lineage>
</organism>
<dbReference type="InterPro" id="IPR001579">
    <property type="entry name" value="Glyco_hydro_18_chit_AS"/>
</dbReference>
<dbReference type="Proteomes" id="UP001652625">
    <property type="component" value="Chromosome 06"/>
</dbReference>
<reference evidence="8" key="1">
    <citation type="submission" date="2025-08" db="UniProtKB">
        <authorList>
            <consortium name="RefSeq"/>
        </authorList>
    </citation>
    <scope>IDENTIFICATION</scope>
</reference>
<dbReference type="Gene3D" id="3.10.50.10">
    <property type="match status" value="1"/>
</dbReference>
<feature type="signal peptide" evidence="5">
    <location>
        <begin position="1"/>
        <end position="16"/>
    </location>
</feature>
<gene>
    <name evidence="8" type="primary">LOC100215226</name>
</gene>
<keyword evidence="1 3" id="KW-0378">Hydrolase</keyword>
<dbReference type="PROSITE" id="PS01095">
    <property type="entry name" value="GH18_1"/>
    <property type="match status" value="1"/>
</dbReference>
<name>A0ABM4C2U8_HYDVU</name>
<dbReference type="InterPro" id="IPR011583">
    <property type="entry name" value="Chitinase_II/V-like_cat"/>
</dbReference>
<evidence type="ECO:0000256" key="2">
    <source>
        <dbReference type="ARBA" id="ARBA00023295"/>
    </source>
</evidence>
<keyword evidence="2 3" id="KW-0326">Glycosidase</keyword>
<dbReference type="PANTHER" id="PTHR11177">
    <property type="entry name" value="CHITINASE"/>
    <property type="match status" value="1"/>
</dbReference>
<dbReference type="PROSITE" id="PS51910">
    <property type="entry name" value="GH18_2"/>
    <property type="match status" value="1"/>
</dbReference>
<evidence type="ECO:0000313" key="7">
    <source>
        <dbReference type="Proteomes" id="UP001652625"/>
    </source>
</evidence>
<sequence length="574" mass="63356">MFLIACIFLIISTGNCVVFKQVCYYTNWAQYRQGSAKYDISSHYSSGLCTHIIYAFAKIELLDTNAFGIAPYEWNDYSDGYIKVNNLKIKEPQLKTLLSVGGWNHASSGFTDLVKTYTSRSLFIQNVISYLNNYGFDGLDIDWEYPGQRGSPPGDKQLFTLLCKEINAAFKSYGFLITASVASGQSSASISYEIAEISNYLDFINLMTYDLHGSWEPIVGHHTDSGLKSTPLSVYNSVNYWITNGAPPSKLILGLASYGRTWRLTNSCNWNLGSSGNGGGAPGQFTLESGFLSYYEICKKKWNSKTCTLDSLVNAPYASDGIDFIGYDDEESITYKVINIVKKKQLGGFMFWALDLDDFNGACNNATYPLLKAAKKAVENEILINQTNCKSSFGENCTPLLSSSSPSTEPSPLLSSFPSTAISKKGKCRFNTNILNPWIEQRVAYEVWCSNEYNCPNYCGQTDCPTCMCNCNGESNITTTAKTSTIATTKLKLRTTLKSTTKKDVSTTPKQTTTTTSSTIIKTCEMPPADKRINCLSNPFGPFKNTPGMNFWCSLNCPGNPNCPATLCCCNTIK</sequence>
<feature type="chain" id="PRO_5045824013" evidence="5">
    <location>
        <begin position="17"/>
        <end position="574"/>
    </location>
</feature>
<evidence type="ECO:0000259" key="6">
    <source>
        <dbReference type="PROSITE" id="PS51910"/>
    </source>
</evidence>
<feature type="domain" description="GH18" evidence="6">
    <location>
        <begin position="19"/>
        <end position="381"/>
    </location>
</feature>
<comment type="similarity">
    <text evidence="4">Belongs to the glycosyl hydrolase 18 family.</text>
</comment>
<keyword evidence="5" id="KW-0732">Signal</keyword>
<dbReference type="RefSeq" id="XP_065655865.1">
    <property type="nucleotide sequence ID" value="XM_065799793.1"/>
</dbReference>
<dbReference type="PANTHER" id="PTHR11177:SF317">
    <property type="entry name" value="CHITINASE 12-RELATED"/>
    <property type="match status" value="1"/>
</dbReference>
<evidence type="ECO:0000256" key="1">
    <source>
        <dbReference type="ARBA" id="ARBA00022801"/>
    </source>
</evidence>
<dbReference type="GeneID" id="100215226"/>
<evidence type="ECO:0000256" key="4">
    <source>
        <dbReference type="RuleBase" id="RU004453"/>
    </source>
</evidence>
<keyword evidence="7" id="KW-1185">Reference proteome</keyword>